<dbReference type="RefSeq" id="WP_219288143.1">
    <property type="nucleotide sequence ID" value="NZ_RPHB01000003.1"/>
</dbReference>
<proteinExistence type="inferred from homology"/>
<name>A0A951MEB7_9BACT</name>
<dbReference type="AlphaFoldDB" id="A0A951MEB7"/>
<evidence type="ECO:0000313" key="3">
    <source>
        <dbReference type="Proteomes" id="UP000727490"/>
    </source>
</evidence>
<protein>
    <recommendedName>
        <fullName evidence="1">5-formyltetrahydrofolate cyclo-ligase</fullName>
        <ecNumber evidence="1">6.3.3.2</ecNumber>
    </recommendedName>
</protein>
<keyword evidence="2" id="KW-0436">Ligase</keyword>
<dbReference type="GO" id="GO:0009396">
    <property type="term" value="P:folic acid-containing compound biosynthetic process"/>
    <property type="evidence" value="ECO:0007669"/>
    <property type="project" value="TreeGrafter"/>
</dbReference>
<keyword evidence="3" id="KW-1185">Reference proteome</keyword>
<dbReference type="GO" id="GO:0046872">
    <property type="term" value="F:metal ion binding"/>
    <property type="evidence" value="ECO:0007669"/>
    <property type="project" value="UniProtKB-KW"/>
</dbReference>
<reference evidence="2 3" key="1">
    <citation type="journal article" date="2020" name="Syst. Appl. Microbiol.">
        <title>Arthrospiribacter ruber gen. nov., sp. nov., a novel bacterium isolated from Arthrospira cultures.</title>
        <authorList>
            <person name="Waleron M."/>
            <person name="Misztak A."/>
            <person name="Waleron M.M."/>
            <person name="Furmaniak M."/>
            <person name="Mrozik A."/>
            <person name="Waleron K."/>
        </authorList>
    </citation>
    <scope>NUCLEOTIDE SEQUENCE [LARGE SCALE GENOMIC DNA]</scope>
    <source>
        <strain evidence="2 3">DPMB0001</strain>
    </source>
</reference>
<keyword evidence="1" id="KW-0067">ATP-binding</keyword>
<dbReference type="Proteomes" id="UP000727490">
    <property type="component" value="Unassembled WGS sequence"/>
</dbReference>
<keyword evidence="1" id="KW-0479">Metal-binding</keyword>
<comment type="catalytic activity">
    <reaction evidence="1">
        <text>(6S)-5-formyl-5,6,7,8-tetrahydrofolate + ATP = (6R)-5,10-methenyltetrahydrofolate + ADP + phosphate</text>
        <dbReference type="Rhea" id="RHEA:10488"/>
        <dbReference type="ChEBI" id="CHEBI:30616"/>
        <dbReference type="ChEBI" id="CHEBI:43474"/>
        <dbReference type="ChEBI" id="CHEBI:57455"/>
        <dbReference type="ChEBI" id="CHEBI:57457"/>
        <dbReference type="ChEBI" id="CHEBI:456216"/>
        <dbReference type="EC" id="6.3.3.2"/>
    </reaction>
</comment>
<comment type="cofactor">
    <cofactor evidence="1">
        <name>Mg(2+)</name>
        <dbReference type="ChEBI" id="CHEBI:18420"/>
    </cofactor>
</comment>
<dbReference type="GO" id="GO:0005524">
    <property type="term" value="F:ATP binding"/>
    <property type="evidence" value="ECO:0007669"/>
    <property type="project" value="UniProtKB-KW"/>
</dbReference>
<organism evidence="2 3">
    <name type="scientific">Arthrospiribacter ruber</name>
    <dbReference type="NCBI Taxonomy" id="2487934"/>
    <lineage>
        <taxon>Bacteria</taxon>
        <taxon>Pseudomonadati</taxon>
        <taxon>Bacteroidota</taxon>
        <taxon>Cytophagia</taxon>
        <taxon>Cytophagales</taxon>
        <taxon>Cyclobacteriaceae</taxon>
        <taxon>Arthrospiribacter</taxon>
    </lineage>
</organism>
<comment type="similarity">
    <text evidence="1">Belongs to the 5-formyltetrahydrofolate cyclo-ligase family.</text>
</comment>
<keyword evidence="1" id="KW-0460">Magnesium</keyword>
<evidence type="ECO:0000256" key="1">
    <source>
        <dbReference type="RuleBase" id="RU361279"/>
    </source>
</evidence>
<sequence length="188" mass="21368">MNKQELRKEFKEKRKSLSLEEAGRLSELIAGHAIDFLEKHPEFRHIHVFLPIKKNREVDTFPILEFLEKNGYTIYTSGIDAEREEMLTLDITGIREFEVNDMGIPDPVSKVLVDPGKVQLVLVPLLVVDSSGHRLGYGKGFYDKFFERIGRDVFKLGVSFFAPVDQVGSEEHDVALDACVFPEGVVVF</sequence>
<keyword evidence="1" id="KW-0547">Nucleotide-binding</keyword>
<dbReference type="EMBL" id="RPHB01000003">
    <property type="protein sequence ID" value="MBW3467781.1"/>
    <property type="molecule type" value="Genomic_DNA"/>
</dbReference>
<accession>A0A951MEB7</accession>
<dbReference type="NCBIfam" id="TIGR02727">
    <property type="entry name" value="MTHFS_bact"/>
    <property type="match status" value="1"/>
</dbReference>
<dbReference type="Pfam" id="PF01812">
    <property type="entry name" value="5-FTHF_cyc-lig"/>
    <property type="match status" value="1"/>
</dbReference>
<dbReference type="GO" id="GO:0030272">
    <property type="term" value="F:5-formyltetrahydrofolate cyclo-ligase activity"/>
    <property type="evidence" value="ECO:0007669"/>
    <property type="project" value="UniProtKB-EC"/>
</dbReference>
<gene>
    <name evidence="2" type="ORF">EGN73_08110</name>
</gene>
<dbReference type="PANTHER" id="PTHR23407:SF1">
    <property type="entry name" value="5-FORMYLTETRAHYDROFOLATE CYCLO-LIGASE"/>
    <property type="match status" value="1"/>
</dbReference>
<dbReference type="InterPro" id="IPR002698">
    <property type="entry name" value="FTHF_cligase"/>
</dbReference>
<dbReference type="PIRSF" id="PIRSF006806">
    <property type="entry name" value="FTHF_cligase"/>
    <property type="match status" value="1"/>
</dbReference>
<dbReference type="EC" id="6.3.3.2" evidence="1"/>
<dbReference type="GO" id="GO:0035999">
    <property type="term" value="P:tetrahydrofolate interconversion"/>
    <property type="evidence" value="ECO:0007669"/>
    <property type="project" value="TreeGrafter"/>
</dbReference>
<comment type="caution">
    <text evidence="2">The sequence shown here is derived from an EMBL/GenBank/DDBJ whole genome shotgun (WGS) entry which is preliminary data.</text>
</comment>
<evidence type="ECO:0000313" key="2">
    <source>
        <dbReference type="EMBL" id="MBW3467781.1"/>
    </source>
</evidence>
<dbReference type="PANTHER" id="PTHR23407">
    <property type="entry name" value="ATPASE INHIBITOR/5-FORMYLTETRAHYDROFOLATE CYCLO-LIGASE"/>
    <property type="match status" value="1"/>
</dbReference>